<dbReference type="EMBL" id="HBJA01003274">
    <property type="protein sequence ID" value="CAE0789932.1"/>
    <property type="molecule type" value="Transcribed_RNA"/>
</dbReference>
<reference evidence="1" key="1">
    <citation type="submission" date="2021-01" db="EMBL/GenBank/DDBJ databases">
        <authorList>
            <person name="Corre E."/>
            <person name="Pelletier E."/>
            <person name="Niang G."/>
            <person name="Scheremetjew M."/>
            <person name="Finn R."/>
            <person name="Kale V."/>
            <person name="Holt S."/>
            <person name="Cochrane G."/>
            <person name="Meng A."/>
            <person name="Brown T."/>
            <person name="Cohen L."/>
        </authorList>
    </citation>
    <scope>NUCLEOTIDE SEQUENCE</scope>
    <source>
        <strain evidence="1">CCMP1594</strain>
    </source>
</reference>
<accession>A0A7S4C876</accession>
<name>A0A7S4C876_9EUGL</name>
<evidence type="ECO:0000313" key="1">
    <source>
        <dbReference type="EMBL" id="CAE0789932.1"/>
    </source>
</evidence>
<protein>
    <submittedName>
        <fullName evidence="1">Uncharacterized protein</fullName>
    </submittedName>
</protein>
<proteinExistence type="predicted"/>
<gene>
    <name evidence="1" type="ORF">EGYM00163_LOCUS1046</name>
</gene>
<sequence length="132" mass="14171">MRLPQGQLLIPPAGGGGGMHGWEHGWPKGLSTVSIPFVALRCPLVLNLTSTVWQVASPEPTIDVLSKTNNCAGEGRPLVARDKVSGALRQASYASSWDTWCRTPLMIPSSRRKPSLIKTAVLSQKTVSVARL</sequence>
<organism evidence="1">
    <name type="scientific">Eutreptiella gymnastica</name>
    <dbReference type="NCBI Taxonomy" id="73025"/>
    <lineage>
        <taxon>Eukaryota</taxon>
        <taxon>Discoba</taxon>
        <taxon>Euglenozoa</taxon>
        <taxon>Euglenida</taxon>
        <taxon>Spirocuta</taxon>
        <taxon>Euglenophyceae</taxon>
        <taxon>Eutreptiales</taxon>
        <taxon>Eutreptiaceae</taxon>
        <taxon>Eutreptiella</taxon>
    </lineage>
</organism>
<dbReference type="AlphaFoldDB" id="A0A7S4C876"/>